<sequence length="121" mass="13052">MGVSTGTKEISLTLAVEVTEDTAAESVAEQLEKALSHLDGKVGRLSDVVVRTVPRIVSNAGAGYESRIWEKATCKIADNPRDRLIDPVVDLEKLSEQVIQLERQLGAVREGLARLQTGARG</sequence>
<proteinExistence type="predicted"/>
<reference evidence="1 2" key="1">
    <citation type="submission" date="2015-12" db="EMBL/GenBank/DDBJ databases">
        <authorList>
            <person name="Shamseldin A."/>
            <person name="Moawad H."/>
            <person name="Abd El-Rahim W.M."/>
            <person name="Sadowsky M.J."/>
        </authorList>
    </citation>
    <scope>NUCLEOTIDE SEQUENCE [LARGE SCALE GENOMIC DNA]</scope>
    <source>
        <strain evidence="1 2">LMG9050</strain>
    </source>
</reference>
<evidence type="ECO:0000313" key="2">
    <source>
        <dbReference type="Proteomes" id="UP000190559"/>
    </source>
</evidence>
<evidence type="ECO:0000313" key="1">
    <source>
        <dbReference type="EMBL" id="OOW67378.1"/>
    </source>
</evidence>
<accession>A0A1T1NVG3</accession>
<name>A0A1T1NVG3_9XANT</name>
<organism evidence="1 2">
    <name type="scientific">Xanthomonas axonopodis pv. melhusii</name>
    <dbReference type="NCBI Taxonomy" id="487834"/>
    <lineage>
        <taxon>Bacteria</taxon>
        <taxon>Pseudomonadati</taxon>
        <taxon>Pseudomonadota</taxon>
        <taxon>Gammaproteobacteria</taxon>
        <taxon>Lysobacterales</taxon>
        <taxon>Lysobacteraceae</taxon>
        <taxon>Xanthomonas</taxon>
    </lineage>
</organism>
<dbReference type="RefSeq" id="WP_078564800.1">
    <property type="nucleotide sequence ID" value="NZ_LOJW01000041.1"/>
</dbReference>
<dbReference type="AlphaFoldDB" id="A0A1T1NVG3"/>
<gene>
    <name evidence="1" type="ORF">Xmlh_17435</name>
</gene>
<dbReference type="EMBL" id="LOJW01000041">
    <property type="protein sequence ID" value="OOW67378.1"/>
    <property type="molecule type" value="Genomic_DNA"/>
</dbReference>
<dbReference type="Proteomes" id="UP000190559">
    <property type="component" value="Unassembled WGS sequence"/>
</dbReference>
<protein>
    <submittedName>
        <fullName evidence="1">Uncharacterized protein</fullName>
    </submittedName>
</protein>
<comment type="caution">
    <text evidence="1">The sequence shown here is derived from an EMBL/GenBank/DDBJ whole genome shotgun (WGS) entry which is preliminary data.</text>
</comment>